<dbReference type="InterPro" id="IPR005940">
    <property type="entry name" value="Anthranilate_Pribosyl_Tfrase"/>
</dbReference>
<dbReference type="Gene3D" id="1.20.970.10">
    <property type="entry name" value="Transferase, Pyrimidine Nucleoside Phosphorylase, Chain C"/>
    <property type="match status" value="1"/>
</dbReference>
<dbReference type="Pfam" id="PF02885">
    <property type="entry name" value="Glycos_trans_3N"/>
    <property type="match status" value="1"/>
</dbReference>
<keyword evidence="5" id="KW-1185">Reference proteome</keyword>
<name>A0A127QFF6_9BURK</name>
<dbReference type="GO" id="GO:0005829">
    <property type="term" value="C:cytosol"/>
    <property type="evidence" value="ECO:0007669"/>
    <property type="project" value="TreeGrafter"/>
</dbReference>
<evidence type="ECO:0000256" key="2">
    <source>
        <dbReference type="ARBA" id="ARBA00022679"/>
    </source>
</evidence>
<dbReference type="InterPro" id="IPR017459">
    <property type="entry name" value="Glycosyl_Trfase_fam3_N_dom"/>
</dbReference>
<evidence type="ECO:0000259" key="3">
    <source>
        <dbReference type="Pfam" id="PF02885"/>
    </source>
</evidence>
<dbReference type="GO" id="GO:0004048">
    <property type="term" value="F:anthranilate phosphoribosyltransferase activity"/>
    <property type="evidence" value="ECO:0007669"/>
    <property type="project" value="InterPro"/>
</dbReference>
<dbReference type="InterPro" id="IPR036320">
    <property type="entry name" value="Glycosyl_Trfase_fam3_N_dom_sf"/>
</dbReference>
<organism evidence="4 5">
    <name type="scientific">Collimonas arenae</name>
    <dbReference type="NCBI Taxonomy" id="279058"/>
    <lineage>
        <taxon>Bacteria</taxon>
        <taxon>Pseudomonadati</taxon>
        <taxon>Pseudomonadota</taxon>
        <taxon>Betaproteobacteria</taxon>
        <taxon>Burkholderiales</taxon>
        <taxon>Oxalobacteraceae</taxon>
        <taxon>Collimonas</taxon>
    </lineage>
</organism>
<feature type="domain" description="Glycosyl transferase family 3 N-terminal" evidence="3">
    <location>
        <begin position="42"/>
        <end position="101"/>
    </location>
</feature>
<reference evidence="4 5" key="1">
    <citation type="submission" date="2015-11" db="EMBL/GenBank/DDBJ databases">
        <title>Exploring the genomic traits of fungus-feeding bacterial genus Collimonas.</title>
        <authorList>
            <person name="Song C."/>
            <person name="Schmidt R."/>
            <person name="de Jager V."/>
            <person name="Krzyzanowska D."/>
            <person name="Jongedijk E."/>
            <person name="Cankar K."/>
            <person name="Beekwilder J."/>
            <person name="van Veen A."/>
            <person name="de Boer W."/>
            <person name="van Veen J.A."/>
            <person name="Garbeva P."/>
        </authorList>
    </citation>
    <scope>NUCLEOTIDE SEQUENCE [LARGE SCALE GENOMIC DNA]</scope>
    <source>
        <strain evidence="4 5">Ter282</strain>
    </source>
</reference>
<dbReference type="Proteomes" id="UP000071778">
    <property type="component" value="Chromosome"/>
</dbReference>
<dbReference type="EMBL" id="CP013235">
    <property type="protein sequence ID" value="AMP08793.1"/>
    <property type="molecule type" value="Genomic_DNA"/>
</dbReference>
<keyword evidence="1" id="KW-0328">Glycosyltransferase</keyword>
<evidence type="ECO:0000313" key="4">
    <source>
        <dbReference type="EMBL" id="AMP08793.1"/>
    </source>
</evidence>
<dbReference type="SUPFAM" id="SSF52418">
    <property type="entry name" value="Nucleoside phosphorylase/phosphoribosyltransferase catalytic domain"/>
    <property type="match status" value="1"/>
</dbReference>
<dbReference type="NCBIfam" id="NF006005">
    <property type="entry name" value="PRK08136.1"/>
    <property type="match status" value="1"/>
</dbReference>
<dbReference type="PANTHER" id="PTHR43285:SF4">
    <property type="entry name" value="TRANSFERASE"/>
    <property type="match status" value="1"/>
</dbReference>
<sequence>MAFSLQPVQVKSMQTPAARHLQLNNPHMNNTQSTAPFPAARFIKEIGRGKNGARSLSRGDACDLYAAMLDGRVSDLEMGGILLAMRIKGESVAEIAGFLDAAEASFTSISIPSENRQQYAPIVIPSYNGSRHMANLTPLLALLLAREGVPVLLHGVSTDPGRVTSAEIFQALGHAPCSSVEQVQTCFKQQVPAFMPIDALAPKMARLLAMRRTLGVRNSTHTLVKIIQPFAVPALRLTSYTHPEYLEMLSAYFMTTAAAERGDVFLMRGTEGETVANARKAQKIDWFHAATQTTLVEKQLIAEEPPMLPEHADAQTTSAWIKQALAQQDLVPKPIEEQVEQCLMVSKALHAQHHTDAN</sequence>
<dbReference type="Gene3D" id="3.40.1030.10">
    <property type="entry name" value="Nucleoside phosphorylase/phosphoribosyltransferase catalytic domain"/>
    <property type="match status" value="1"/>
</dbReference>
<dbReference type="PANTHER" id="PTHR43285">
    <property type="entry name" value="ANTHRANILATE PHOSPHORIBOSYLTRANSFERASE"/>
    <property type="match status" value="1"/>
</dbReference>
<evidence type="ECO:0000313" key="5">
    <source>
        <dbReference type="Proteomes" id="UP000071778"/>
    </source>
</evidence>
<dbReference type="InterPro" id="IPR035902">
    <property type="entry name" value="Nuc_phospho_transferase"/>
</dbReference>
<gene>
    <name evidence="4" type="ORF">CAter282_0998</name>
</gene>
<keyword evidence="2 4" id="KW-0808">Transferase</keyword>
<dbReference type="PATRIC" id="fig|279058.18.peg.986"/>
<dbReference type="GO" id="GO:0000162">
    <property type="term" value="P:L-tryptophan biosynthetic process"/>
    <property type="evidence" value="ECO:0007669"/>
    <property type="project" value="InterPro"/>
</dbReference>
<proteinExistence type="predicted"/>
<protein>
    <submittedName>
        <fullName evidence="4">Glycosyl transferase family, helical bundle domain protein</fullName>
    </submittedName>
</protein>
<accession>A0A127QFF6</accession>
<dbReference type="AlphaFoldDB" id="A0A127QFF6"/>
<dbReference type="SUPFAM" id="SSF47648">
    <property type="entry name" value="Nucleoside phosphorylase/phosphoribosyltransferase N-terminal domain"/>
    <property type="match status" value="1"/>
</dbReference>
<evidence type="ECO:0000256" key="1">
    <source>
        <dbReference type="ARBA" id="ARBA00022676"/>
    </source>
</evidence>